<dbReference type="SUPFAM" id="SSF55383">
    <property type="entry name" value="Copper amine oxidase, domain N"/>
    <property type="match status" value="1"/>
</dbReference>
<dbReference type="InterPro" id="IPR012854">
    <property type="entry name" value="Cu_amine_oxidase-like_N"/>
</dbReference>
<dbReference type="Proteomes" id="UP000252415">
    <property type="component" value="Unassembled WGS sequence"/>
</dbReference>
<name>A0A368VNF4_9BACL</name>
<dbReference type="RefSeq" id="WP_114382982.1">
    <property type="nucleotide sequence ID" value="NZ_QPJD01000017.1"/>
</dbReference>
<dbReference type="AlphaFoldDB" id="A0A368VNF4"/>
<dbReference type="InterPro" id="IPR036582">
    <property type="entry name" value="Mao_N_sf"/>
</dbReference>
<evidence type="ECO:0000313" key="2">
    <source>
        <dbReference type="EMBL" id="RCW42392.1"/>
    </source>
</evidence>
<organism evidence="2 3">
    <name type="scientific">Paenibacillus prosopidis</name>
    <dbReference type="NCBI Taxonomy" id="630520"/>
    <lineage>
        <taxon>Bacteria</taxon>
        <taxon>Bacillati</taxon>
        <taxon>Bacillota</taxon>
        <taxon>Bacilli</taxon>
        <taxon>Bacillales</taxon>
        <taxon>Paenibacillaceae</taxon>
        <taxon>Paenibacillus</taxon>
    </lineage>
</organism>
<comment type="caution">
    <text evidence="2">The sequence shown here is derived from an EMBL/GenBank/DDBJ whole genome shotgun (WGS) entry which is preliminary data.</text>
</comment>
<dbReference type="EMBL" id="QPJD01000017">
    <property type="protein sequence ID" value="RCW42392.1"/>
    <property type="molecule type" value="Genomic_DNA"/>
</dbReference>
<feature type="domain" description="Copper amine oxidase-like N-terminal" evidence="1">
    <location>
        <begin position="71"/>
        <end position="166"/>
    </location>
</feature>
<evidence type="ECO:0000259" key="1">
    <source>
        <dbReference type="Pfam" id="PF07833"/>
    </source>
</evidence>
<dbReference type="Pfam" id="PF07833">
    <property type="entry name" value="Cu_amine_oxidN1"/>
    <property type="match status" value="1"/>
</dbReference>
<reference evidence="2 3" key="1">
    <citation type="submission" date="2018-07" db="EMBL/GenBank/DDBJ databases">
        <title>Genomic Encyclopedia of Type Strains, Phase III (KMG-III): the genomes of soil and plant-associated and newly described type strains.</title>
        <authorList>
            <person name="Whitman W."/>
        </authorList>
    </citation>
    <scope>NUCLEOTIDE SEQUENCE [LARGE SCALE GENOMIC DNA]</scope>
    <source>
        <strain evidence="2 3">CECT 7506</strain>
    </source>
</reference>
<sequence>MDKAYSITLSHNTITCAILGGIQDKKWMKTAAAALTIAGVLNAGSAVIAAPFPAATLKLFINGVYQDDVLNVNGRTMVQLKAFHDPAKISYAYESSTKTIIINNPVNKITIRLKDGLKTADINGEKVALDAPVTVKRGRTYVPVRFATETLGGTAVFDSKSKEVIVRTPTGEEQFQTLRSGELDKARVAALALPKLNFGKEIQPYGEGFTTI</sequence>
<keyword evidence="3" id="KW-1185">Reference proteome</keyword>
<accession>A0A368VNF4</accession>
<dbReference type="OrthoDB" id="2005648at2"/>
<proteinExistence type="predicted"/>
<gene>
    <name evidence="2" type="ORF">DFP97_117116</name>
</gene>
<protein>
    <submittedName>
        <fullName evidence="2">Copper amine oxidase-like protein</fullName>
    </submittedName>
</protein>
<dbReference type="Gene3D" id="3.30.457.10">
    <property type="entry name" value="Copper amine oxidase-like, N-terminal domain"/>
    <property type="match status" value="1"/>
</dbReference>
<evidence type="ECO:0000313" key="3">
    <source>
        <dbReference type="Proteomes" id="UP000252415"/>
    </source>
</evidence>